<comment type="caution">
    <text evidence="2">The sequence shown here is derived from an EMBL/GenBank/DDBJ whole genome shotgun (WGS) entry which is preliminary data.</text>
</comment>
<name>A0A7Z7P566_STRAG</name>
<reference evidence="2 3" key="1">
    <citation type="submission" date="2018-06" db="EMBL/GenBank/DDBJ databases">
        <authorList>
            <consortium name="Pathogen Informatics"/>
            <person name="Doyle S."/>
        </authorList>
    </citation>
    <scope>NUCLEOTIDE SEQUENCE [LARGE SCALE GENOMIC DNA]</scope>
    <source>
        <strain evidence="2 3">NCTC8181</strain>
    </source>
</reference>
<feature type="transmembrane region" description="Helical" evidence="1">
    <location>
        <begin position="163"/>
        <end position="182"/>
    </location>
</feature>
<dbReference type="EMBL" id="UAVB01000001">
    <property type="protein sequence ID" value="SQA18583.1"/>
    <property type="molecule type" value="Genomic_DNA"/>
</dbReference>
<sequence>MLLTPIISTIIGKIIQSISENLEISNFSILFSIVYLSLLILVSGFTVKLMRRKNDYEELEIFPGQLKKFIKDAKVHNILTISALLECLHKIIDRLQFFPKNINIAYLTRSHLILEYFYLFILLSIFSLVLAICILNRRNKALDLSKYKSSFLKYNNQKRKSPFIVILSIIISYIVLWGMALWDENFSNLFLFGFIFSNSLFFIKFIEFQPSLNGKNYYIGEN</sequence>
<feature type="transmembrane region" description="Helical" evidence="1">
    <location>
        <begin position="116"/>
        <end position="136"/>
    </location>
</feature>
<feature type="transmembrane region" description="Helical" evidence="1">
    <location>
        <begin position="188"/>
        <end position="206"/>
    </location>
</feature>
<keyword evidence="1" id="KW-0472">Membrane</keyword>
<gene>
    <name evidence="2" type="ORF">NCTC8181_01632</name>
</gene>
<accession>A0A7Z7P566</accession>
<keyword evidence="1" id="KW-0812">Transmembrane</keyword>
<evidence type="ECO:0000313" key="2">
    <source>
        <dbReference type="EMBL" id="SQA18583.1"/>
    </source>
</evidence>
<proteinExistence type="predicted"/>
<dbReference type="Proteomes" id="UP000250200">
    <property type="component" value="Unassembled WGS sequence"/>
</dbReference>
<feature type="transmembrane region" description="Helical" evidence="1">
    <location>
        <begin position="27"/>
        <end position="47"/>
    </location>
</feature>
<organism evidence="2 3">
    <name type="scientific">Streptococcus agalactiae</name>
    <dbReference type="NCBI Taxonomy" id="1311"/>
    <lineage>
        <taxon>Bacteria</taxon>
        <taxon>Bacillati</taxon>
        <taxon>Bacillota</taxon>
        <taxon>Bacilli</taxon>
        <taxon>Lactobacillales</taxon>
        <taxon>Streptococcaceae</taxon>
        <taxon>Streptococcus</taxon>
    </lineage>
</organism>
<evidence type="ECO:0000256" key="1">
    <source>
        <dbReference type="SAM" id="Phobius"/>
    </source>
</evidence>
<keyword evidence="1" id="KW-1133">Transmembrane helix</keyword>
<protein>
    <submittedName>
        <fullName evidence="2">Uncharacterized protein</fullName>
    </submittedName>
</protein>
<evidence type="ECO:0000313" key="3">
    <source>
        <dbReference type="Proteomes" id="UP000250200"/>
    </source>
</evidence>
<dbReference type="AlphaFoldDB" id="A0A7Z7P566"/>